<dbReference type="InterPro" id="IPR027417">
    <property type="entry name" value="P-loop_NTPase"/>
</dbReference>
<dbReference type="STRING" id="1427984.X271_00533"/>
<evidence type="ECO:0000313" key="3">
    <source>
        <dbReference type="Proteomes" id="UP000019450"/>
    </source>
</evidence>
<organism evidence="2 3">
    <name type="scientific">Candidatus Hepatoplasma crinochetorum Av</name>
    <dbReference type="NCBI Taxonomy" id="1427984"/>
    <lineage>
        <taxon>Bacteria</taxon>
        <taxon>Bacillati</taxon>
        <taxon>Mycoplasmatota</taxon>
        <taxon>Mollicutes</taxon>
        <taxon>Candidatus Hepatoplasmataceae</taxon>
        <taxon>Candidatus Hepatoplasma</taxon>
    </lineage>
</organism>
<name>W8GGA7_9MOLU</name>
<accession>W8GGA7</accession>
<dbReference type="SUPFAM" id="SSF52540">
    <property type="entry name" value="P-loop containing nucleoside triphosphate hydrolases"/>
    <property type="match status" value="1"/>
</dbReference>
<protein>
    <recommendedName>
        <fullName evidence="1">Schlafen group 3-like DNA/RNA helicase domain-containing protein</fullName>
    </recommendedName>
</protein>
<keyword evidence="3" id="KW-1185">Reference proteome</keyword>
<sequence>MNLKEIYSVERDNLSIFNQKMKMEEIYFSDNGINLEEIDSIKKFLEDINSFNDLEEKKEYFYKEVMLCFNDIYLNQEFDFFKYGEHEILDIEIKNFNKENKKEVKKKLKSQLINKNNHLKKISNKQNKKLIIYGILYNKNDNENSYYFLSDGNLKKIEKNKFLKEILNLESNSEDNKWLKYNYIYSKINLFDDFENFNNGNYLLNESQKCAICKIKNWIKENKKWILIKGDPGTGKSLILHHLAKEKEFKKSKIVFLGSKLYDFHENWNKENLPEIYQGKDILGYPKKILNEWNPRYDLINNIEFIFIDEFQRIEKKQFENLKKMMKKNKNIKIILFLSENQLLGNNSNEDIDEIIENIKSSLSFKDCKLKNSIRTNKLFLHFWNLLKITEEKLAKLINVKSFIKDQNNIKFDFEELIYFYENLNFYLYNPGFLDKYKQKADSTLITYLQETNLLNEDKVNIDLTRLNLGKEYESVNIIFDSNIFLSNELNKIFKNYKDDEIDNNRILFVNKENNYSDFKKIQKENIKNWREMYINITRTSKRLNIYVENKFVLEFLLKYKNIFFLKLFNYKTEKIFQK</sequence>
<dbReference type="EMBL" id="CP006932">
    <property type="protein sequence ID" value="AHK22633.1"/>
    <property type="molecule type" value="Genomic_DNA"/>
</dbReference>
<feature type="domain" description="Schlafen group 3-like DNA/RNA helicase" evidence="1">
    <location>
        <begin position="223"/>
        <end position="377"/>
    </location>
</feature>
<dbReference type="Gene3D" id="3.40.50.300">
    <property type="entry name" value="P-loop containing nucleotide triphosphate hydrolases"/>
    <property type="match status" value="1"/>
</dbReference>
<dbReference type="eggNOG" id="COG0507">
    <property type="taxonomic scope" value="Bacteria"/>
</dbReference>
<dbReference type="Proteomes" id="UP000019450">
    <property type="component" value="Chromosome"/>
</dbReference>
<gene>
    <name evidence="2" type="ORF">X271_00533</name>
</gene>
<evidence type="ECO:0000313" key="2">
    <source>
        <dbReference type="EMBL" id="AHK22633.1"/>
    </source>
</evidence>
<dbReference type="AlphaFoldDB" id="W8GGA7"/>
<dbReference type="KEGG" id="hcr:X271_00533"/>
<proteinExistence type="predicted"/>
<dbReference type="Pfam" id="PF09848">
    <property type="entry name" value="SLFN-g3_helicase"/>
    <property type="match status" value="1"/>
</dbReference>
<dbReference type="HOGENOM" id="CLU_470677_0_0_14"/>
<dbReference type="InterPro" id="IPR018647">
    <property type="entry name" value="SLFN_3-like_DNA/RNA_helicase"/>
</dbReference>
<reference evidence="2 3" key="1">
    <citation type="journal article" date="2014" name="Genome Biol. Evol.">
        <title>Phylogenomics of "Candidatus Hepatoplasma crinochetorum," a Lineage of Mollicutes Associated with Noninsect Arthropods.</title>
        <authorList>
            <person name="Leclercq S."/>
            <person name="Dittmer J."/>
            <person name="Bouchon D."/>
            <person name="Cordaux R."/>
        </authorList>
    </citation>
    <scope>NUCLEOTIDE SEQUENCE [LARGE SCALE GENOMIC DNA]</scope>
    <source>
        <strain evidence="2 3">Av</strain>
    </source>
</reference>
<evidence type="ECO:0000259" key="1">
    <source>
        <dbReference type="Pfam" id="PF09848"/>
    </source>
</evidence>
<dbReference type="RefSeq" id="WP_025208920.1">
    <property type="nucleotide sequence ID" value="NZ_CP006932.1"/>
</dbReference>